<dbReference type="EMBL" id="CP048222">
    <property type="protein sequence ID" value="QHT66442.1"/>
    <property type="molecule type" value="Genomic_DNA"/>
</dbReference>
<reference evidence="3 4" key="1">
    <citation type="submission" date="2020-01" db="EMBL/GenBank/DDBJ databases">
        <authorList>
            <person name="Kim M.K."/>
        </authorList>
    </citation>
    <scope>NUCLEOTIDE SEQUENCE [LARGE SCALE GENOMIC DNA]</scope>
    <source>
        <strain evidence="3 4">172606-1</strain>
    </source>
</reference>
<dbReference type="Proteomes" id="UP000480178">
    <property type="component" value="Chromosome"/>
</dbReference>
<evidence type="ECO:0000259" key="2">
    <source>
        <dbReference type="Pfam" id="PF19780"/>
    </source>
</evidence>
<dbReference type="InterPro" id="IPR046232">
    <property type="entry name" value="DUF6265"/>
</dbReference>
<gene>
    <name evidence="3" type="ORF">GXP67_07110</name>
</gene>
<dbReference type="Pfam" id="PF19780">
    <property type="entry name" value="DUF6265"/>
    <property type="match status" value="1"/>
</dbReference>
<sequence length="167" mass="19329">MKRFSLFFFLTVLTALLSDVFAQTAQKTGSLADISFIKGHWKANREGTTIEADWTAPEGDNIVGYMRMMKDNKATLYELFAFEQTPQGLIVLVKHFKPGMIGVEEKEKSDRYHFIEASQGRMIVEKQGEPTRILYEKRGEDQFVIAVGKQQDSKWEFKDLFVFNRMK</sequence>
<accession>A0A6C0GFC8</accession>
<dbReference type="KEGG" id="rhoz:GXP67_07110"/>
<feature type="chain" id="PRO_5025409735" description="DUF6265 domain-containing protein" evidence="1">
    <location>
        <begin position="25"/>
        <end position="167"/>
    </location>
</feature>
<name>A0A6C0GFC8_9BACT</name>
<dbReference type="AlphaFoldDB" id="A0A6C0GFC8"/>
<organism evidence="3 4">
    <name type="scientific">Rhodocytophaga rosea</name>
    <dbReference type="NCBI Taxonomy" id="2704465"/>
    <lineage>
        <taxon>Bacteria</taxon>
        <taxon>Pseudomonadati</taxon>
        <taxon>Bacteroidota</taxon>
        <taxon>Cytophagia</taxon>
        <taxon>Cytophagales</taxon>
        <taxon>Rhodocytophagaceae</taxon>
        <taxon>Rhodocytophaga</taxon>
    </lineage>
</organism>
<protein>
    <recommendedName>
        <fullName evidence="2">DUF6265 domain-containing protein</fullName>
    </recommendedName>
</protein>
<feature type="domain" description="DUF6265" evidence="2">
    <location>
        <begin position="35"/>
        <end position="147"/>
    </location>
</feature>
<keyword evidence="4" id="KW-1185">Reference proteome</keyword>
<proteinExistence type="predicted"/>
<evidence type="ECO:0000313" key="3">
    <source>
        <dbReference type="EMBL" id="QHT66442.1"/>
    </source>
</evidence>
<evidence type="ECO:0000313" key="4">
    <source>
        <dbReference type="Proteomes" id="UP000480178"/>
    </source>
</evidence>
<feature type="signal peptide" evidence="1">
    <location>
        <begin position="1"/>
        <end position="24"/>
    </location>
</feature>
<dbReference type="RefSeq" id="WP_162442496.1">
    <property type="nucleotide sequence ID" value="NZ_CP048222.1"/>
</dbReference>
<evidence type="ECO:0000256" key="1">
    <source>
        <dbReference type="SAM" id="SignalP"/>
    </source>
</evidence>
<keyword evidence="1" id="KW-0732">Signal</keyword>